<proteinExistence type="predicted"/>
<dbReference type="AlphaFoldDB" id="A0A5C4R137"/>
<dbReference type="Gene3D" id="3.40.50.1110">
    <property type="entry name" value="SGNH hydrolase"/>
    <property type="match status" value="1"/>
</dbReference>
<dbReference type="EMBL" id="VDDC01000064">
    <property type="protein sequence ID" value="TNH37619.1"/>
    <property type="molecule type" value="Genomic_DNA"/>
</dbReference>
<evidence type="ECO:0008006" key="3">
    <source>
        <dbReference type="Google" id="ProtNLM"/>
    </source>
</evidence>
<evidence type="ECO:0000313" key="2">
    <source>
        <dbReference type="Proteomes" id="UP000304880"/>
    </source>
</evidence>
<keyword evidence="2" id="KW-1185">Reference proteome</keyword>
<reference evidence="1 2" key="1">
    <citation type="submission" date="2019-06" db="EMBL/GenBank/DDBJ databases">
        <authorList>
            <person name="Li J."/>
        </authorList>
    </citation>
    <scope>NUCLEOTIDE SEQUENCE [LARGE SCALE GENOMIC DNA]</scope>
    <source>
        <strain evidence="1 2">CGMCC 1.8012</strain>
    </source>
</reference>
<dbReference type="InterPro" id="IPR036514">
    <property type="entry name" value="SGNH_hydro_sf"/>
</dbReference>
<dbReference type="GO" id="GO:0016788">
    <property type="term" value="F:hydrolase activity, acting on ester bonds"/>
    <property type="evidence" value="ECO:0007669"/>
    <property type="project" value="UniProtKB-ARBA"/>
</dbReference>
<comment type="caution">
    <text evidence="1">The sequence shown here is derived from an EMBL/GenBank/DDBJ whole genome shotgun (WGS) entry which is preliminary data.</text>
</comment>
<name>A0A5C4R137_9RHOB</name>
<dbReference type="RefSeq" id="WP_176695220.1">
    <property type="nucleotide sequence ID" value="NZ_VDDC01000064.1"/>
</dbReference>
<protein>
    <recommendedName>
        <fullName evidence="3">SGNH/GDSL hydrolase family protein</fullName>
    </recommendedName>
</protein>
<dbReference type="Proteomes" id="UP000304880">
    <property type="component" value="Unassembled WGS sequence"/>
</dbReference>
<evidence type="ECO:0000313" key="1">
    <source>
        <dbReference type="EMBL" id="TNH37619.1"/>
    </source>
</evidence>
<gene>
    <name evidence="1" type="ORF">FHD67_19350</name>
</gene>
<organism evidence="1 2">
    <name type="scientific">Paracoccus haeundaensis</name>
    <dbReference type="NCBI Taxonomy" id="225362"/>
    <lineage>
        <taxon>Bacteria</taxon>
        <taxon>Pseudomonadati</taxon>
        <taxon>Pseudomonadota</taxon>
        <taxon>Alphaproteobacteria</taxon>
        <taxon>Rhodobacterales</taxon>
        <taxon>Paracoccaceae</taxon>
        <taxon>Paracoccus</taxon>
    </lineage>
</organism>
<accession>A0A5C4R137</accession>
<sequence length="339" mass="37455">MFSNFFRARPEAHRTESENGMNRRSMVNAMVLGVGGAMAAAFGWHHHQRTKLPQEMVLKPRSVLSAPDRIGSVFHLGHSLVGPDIPHMLAQLGGNSYASQIGWGTTLKAHWTEGDALAGYKLYASGDRELIPAHQALSAPGIDVLVMTEMVEIRDAINWFDSPRWLAEWAALARQRNPAIRIYLYETWHSLDDPGGWLERIDNDLKAYWQGRIIAPAETDHRTGEIFVIPGGQTIAAVARAAEVGELAGVTSRKELFARDEAGGQDMIHLNDLGAYVIALVHFTVIYHKSPVGLPYQLLRADGTRAVSFGAEAAMQVQRIVRDVVLRLPQTGVARERLS</sequence>